<dbReference type="InterPro" id="IPR036388">
    <property type="entry name" value="WH-like_DNA-bd_sf"/>
</dbReference>
<dbReference type="AlphaFoldDB" id="A0A8J8N922"/>
<protein>
    <recommendedName>
        <fullName evidence="3">ArsR family transcriptional regulator</fullName>
    </recommendedName>
</protein>
<dbReference type="EMBL" id="RRYP01034980">
    <property type="protein sequence ID" value="TNV70612.1"/>
    <property type="molecule type" value="Genomic_DNA"/>
</dbReference>
<dbReference type="CDD" id="cd00090">
    <property type="entry name" value="HTH_ARSR"/>
    <property type="match status" value="1"/>
</dbReference>
<gene>
    <name evidence="1" type="ORF">FGO68_gene5847</name>
</gene>
<evidence type="ECO:0000313" key="2">
    <source>
        <dbReference type="Proteomes" id="UP000785679"/>
    </source>
</evidence>
<organism evidence="1 2">
    <name type="scientific">Halteria grandinella</name>
    <dbReference type="NCBI Taxonomy" id="5974"/>
    <lineage>
        <taxon>Eukaryota</taxon>
        <taxon>Sar</taxon>
        <taxon>Alveolata</taxon>
        <taxon>Ciliophora</taxon>
        <taxon>Intramacronucleata</taxon>
        <taxon>Spirotrichea</taxon>
        <taxon>Stichotrichia</taxon>
        <taxon>Sporadotrichida</taxon>
        <taxon>Halteriidae</taxon>
        <taxon>Halteria</taxon>
    </lineage>
</organism>
<evidence type="ECO:0008006" key="3">
    <source>
        <dbReference type="Google" id="ProtNLM"/>
    </source>
</evidence>
<dbReference type="Gene3D" id="1.10.10.10">
    <property type="entry name" value="Winged helix-like DNA-binding domain superfamily/Winged helix DNA-binding domain"/>
    <property type="match status" value="1"/>
</dbReference>
<reference evidence="1" key="1">
    <citation type="submission" date="2019-06" db="EMBL/GenBank/DDBJ databases">
        <authorList>
            <person name="Zheng W."/>
        </authorList>
    </citation>
    <scope>NUCLEOTIDE SEQUENCE</scope>
    <source>
        <strain evidence="1">QDHG01</strain>
    </source>
</reference>
<name>A0A8J8N922_HALGN</name>
<proteinExistence type="predicted"/>
<keyword evidence="2" id="KW-1185">Reference proteome</keyword>
<comment type="caution">
    <text evidence="1">The sequence shown here is derived from an EMBL/GenBank/DDBJ whole genome shotgun (WGS) entry which is preliminary data.</text>
</comment>
<dbReference type="Proteomes" id="UP000785679">
    <property type="component" value="Unassembled WGS sequence"/>
</dbReference>
<sequence length="120" mass="13745">MSQDKALPTWTFLSNHGHILVHLNKFPDSRVRDIAEAIGITERSALSILSDLEAGGYIAVERVGRRNHYRINPNKNFRHPMEAQKPIGALLKIFSSKQLTCSTRIQKNEQPWQHFIKKVS</sequence>
<accession>A0A8J8N922</accession>
<dbReference type="InterPro" id="IPR011991">
    <property type="entry name" value="ArsR-like_HTH"/>
</dbReference>
<dbReference type="SUPFAM" id="SSF46785">
    <property type="entry name" value="Winged helix' DNA-binding domain"/>
    <property type="match status" value="1"/>
</dbReference>
<dbReference type="InterPro" id="IPR036390">
    <property type="entry name" value="WH_DNA-bd_sf"/>
</dbReference>
<evidence type="ECO:0000313" key="1">
    <source>
        <dbReference type="EMBL" id="TNV70612.1"/>
    </source>
</evidence>